<dbReference type="AlphaFoldDB" id="A0A1G7D8G2"/>
<proteinExistence type="inferred from homology"/>
<dbReference type="EMBL" id="FNBD01000001">
    <property type="protein sequence ID" value="SDE47216.1"/>
    <property type="molecule type" value="Genomic_DNA"/>
</dbReference>
<dbReference type="SUPFAM" id="SSF56349">
    <property type="entry name" value="DNA breaking-rejoining enzymes"/>
    <property type="match status" value="1"/>
</dbReference>
<organism evidence="5 6">
    <name type="scientific">Cellulophaga baltica</name>
    <dbReference type="NCBI Taxonomy" id="76594"/>
    <lineage>
        <taxon>Bacteria</taxon>
        <taxon>Pseudomonadati</taxon>
        <taxon>Bacteroidota</taxon>
        <taxon>Flavobacteriia</taxon>
        <taxon>Flavobacteriales</taxon>
        <taxon>Flavobacteriaceae</taxon>
        <taxon>Cellulophaga</taxon>
    </lineage>
</organism>
<dbReference type="InterPro" id="IPR025269">
    <property type="entry name" value="SAM-like_dom"/>
</dbReference>
<evidence type="ECO:0000256" key="2">
    <source>
        <dbReference type="ARBA" id="ARBA00023125"/>
    </source>
</evidence>
<evidence type="ECO:0000313" key="6">
    <source>
        <dbReference type="Proteomes" id="UP000182114"/>
    </source>
</evidence>
<dbReference type="Pfam" id="PF13102">
    <property type="entry name" value="Phage_int_SAM_5"/>
    <property type="match status" value="1"/>
</dbReference>
<keyword evidence="3" id="KW-0233">DNA recombination</keyword>
<keyword evidence="2" id="KW-0238">DNA-binding</keyword>
<evidence type="ECO:0000313" key="5">
    <source>
        <dbReference type="EMBL" id="SDE47216.1"/>
    </source>
</evidence>
<evidence type="ECO:0000256" key="3">
    <source>
        <dbReference type="ARBA" id="ARBA00023172"/>
    </source>
</evidence>
<dbReference type="Gene3D" id="1.10.443.10">
    <property type="entry name" value="Intergrase catalytic core"/>
    <property type="match status" value="1"/>
</dbReference>
<sequence>MLNPFSVLFYPKRNDIDKQEKIPLYVRISVAGKRSESYIQRRIEPSNWNSKAGKAFGATPNMRELNRYMDGIRSNLYKIHSRFIEKDVFFTAKDIRDVYTGRDEKVKMLVELFQEHNDELSRLVGTEYSAGTLQRYKTCKAHIENYLSKEYKRMDIPVKDVDHKFISGFEYYLKTQKKCSHNTATKYIINFKKIIRIAYANDWISKDPFVHWKANWKRLEREFLTQRELITLEKKTFTIDRLEQVKDIFLFCCYTGLAYADVEKLKADDILLGMDGRRWIKTRRKKTNTRSSIPLLPAAESILEKYEAHPLIKDTSIMLPVVSNQKSNAYLKEIATLCGITKNLTTHLARHTFATTVTLSNGVPIESVSKMLGHTSIKTTQHYAKVLDKKIGEDMEVLMERYTNL</sequence>
<dbReference type="InterPro" id="IPR011010">
    <property type="entry name" value="DNA_brk_join_enz"/>
</dbReference>
<dbReference type="InterPro" id="IPR002104">
    <property type="entry name" value="Integrase_catalytic"/>
</dbReference>
<protein>
    <submittedName>
        <fullName evidence="5">Site-specific recombinase XerD</fullName>
    </submittedName>
</protein>
<dbReference type="Pfam" id="PF00589">
    <property type="entry name" value="Phage_integrase"/>
    <property type="match status" value="1"/>
</dbReference>
<comment type="similarity">
    <text evidence="1">Belongs to the 'phage' integrase family.</text>
</comment>
<gene>
    <name evidence="5" type="ORF">SAMN04487992_101380</name>
</gene>
<feature type="domain" description="Tyr recombinase" evidence="4">
    <location>
        <begin position="214"/>
        <end position="396"/>
    </location>
</feature>
<evidence type="ECO:0000256" key="1">
    <source>
        <dbReference type="ARBA" id="ARBA00008857"/>
    </source>
</evidence>
<name>A0A1G7D8G2_9FLAO</name>
<dbReference type="PANTHER" id="PTHR30349">
    <property type="entry name" value="PHAGE INTEGRASE-RELATED"/>
    <property type="match status" value="1"/>
</dbReference>
<dbReference type="Gene3D" id="1.10.150.130">
    <property type="match status" value="1"/>
</dbReference>
<evidence type="ECO:0000259" key="4">
    <source>
        <dbReference type="PROSITE" id="PS51898"/>
    </source>
</evidence>
<dbReference type="PANTHER" id="PTHR30349:SF64">
    <property type="entry name" value="PROPHAGE INTEGRASE INTD-RELATED"/>
    <property type="match status" value="1"/>
</dbReference>
<accession>A0A1G7D8G2</accession>
<keyword evidence="6" id="KW-1185">Reference proteome</keyword>
<dbReference type="CDD" id="cd01185">
    <property type="entry name" value="INTN1_C_like"/>
    <property type="match status" value="1"/>
</dbReference>
<dbReference type="GO" id="GO:0003677">
    <property type="term" value="F:DNA binding"/>
    <property type="evidence" value="ECO:0007669"/>
    <property type="project" value="UniProtKB-KW"/>
</dbReference>
<dbReference type="InterPro" id="IPR035386">
    <property type="entry name" value="Arm-DNA-bind_5"/>
</dbReference>
<dbReference type="PROSITE" id="PS51898">
    <property type="entry name" value="TYR_RECOMBINASE"/>
    <property type="match status" value="1"/>
</dbReference>
<dbReference type="InterPro" id="IPR050090">
    <property type="entry name" value="Tyrosine_recombinase_XerCD"/>
</dbReference>
<dbReference type="InterPro" id="IPR010998">
    <property type="entry name" value="Integrase_recombinase_N"/>
</dbReference>
<reference evidence="6" key="1">
    <citation type="submission" date="2016-10" db="EMBL/GenBank/DDBJ databases">
        <authorList>
            <person name="Varghese N."/>
            <person name="Submissions S."/>
        </authorList>
    </citation>
    <scope>NUCLEOTIDE SEQUENCE [LARGE SCALE GENOMIC DNA]</scope>
    <source>
        <strain evidence="6">DSM 24729</strain>
    </source>
</reference>
<dbReference type="RefSeq" id="WP_074537222.1">
    <property type="nucleotide sequence ID" value="NZ_FNBD01000001.1"/>
</dbReference>
<dbReference type="GO" id="GO:0015074">
    <property type="term" value="P:DNA integration"/>
    <property type="evidence" value="ECO:0007669"/>
    <property type="project" value="InterPro"/>
</dbReference>
<dbReference type="Proteomes" id="UP000182114">
    <property type="component" value="Unassembled WGS sequence"/>
</dbReference>
<dbReference type="InterPro" id="IPR013762">
    <property type="entry name" value="Integrase-like_cat_sf"/>
</dbReference>
<dbReference type="GO" id="GO:0006310">
    <property type="term" value="P:DNA recombination"/>
    <property type="evidence" value="ECO:0007669"/>
    <property type="project" value="UniProtKB-KW"/>
</dbReference>
<dbReference type="Pfam" id="PF17293">
    <property type="entry name" value="Arm-DNA-bind_5"/>
    <property type="match status" value="1"/>
</dbReference>